<evidence type="ECO:0000259" key="1">
    <source>
        <dbReference type="PROSITE" id="PS50902"/>
    </source>
</evidence>
<name>A0A9D8KE26_9DELT</name>
<dbReference type="PANTHER" id="PTHR43717">
    <property type="entry name" value="ANAEROBIC NITRIC OXIDE REDUCTASE FLAVORUBREDOXIN"/>
    <property type="match status" value="1"/>
</dbReference>
<dbReference type="SUPFAM" id="SSF52218">
    <property type="entry name" value="Flavoproteins"/>
    <property type="match status" value="1"/>
</dbReference>
<organism evidence="2 3">
    <name type="scientific">Candidatus Zymogenus saltonus</name>
    <dbReference type="NCBI Taxonomy" id="2844893"/>
    <lineage>
        <taxon>Bacteria</taxon>
        <taxon>Deltaproteobacteria</taxon>
        <taxon>Candidatus Zymogenia</taxon>
        <taxon>Candidatus Zymogeniales</taxon>
        <taxon>Candidatus Zymogenaceae</taxon>
        <taxon>Candidatus Zymogenus</taxon>
    </lineage>
</organism>
<evidence type="ECO:0000313" key="2">
    <source>
        <dbReference type="EMBL" id="MBN1573385.1"/>
    </source>
</evidence>
<evidence type="ECO:0000313" key="3">
    <source>
        <dbReference type="Proteomes" id="UP000809273"/>
    </source>
</evidence>
<dbReference type="Pfam" id="PF12724">
    <property type="entry name" value="Flavodoxin_5"/>
    <property type="match status" value="1"/>
</dbReference>
<protein>
    <submittedName>
        <fullName evidence="2">FprA family A-type flavoprotein</fullName>
    </submittedName>
</protein>
<dbReference type="PROSITE" id="PS50902">
    <property type="entry name" value="FLAVODOXIN_LIKE"/>
    <property type="match status" value="1"/>
</dbReference>
<dbReference type="AlphaFoldDB" id="A0A9D8KE26"/>
<dbReference type="GO" id="GO:0010181">
    <property type="term" value="F:FMN binding"/>
    <property type="evidence" value="ECO:0007669"/>
    <property type="project" value="InterPro"/>
</dbReference>
<dbReference type="InterPro" id="IPR029039">
    <property type="entry name" value="Flavoprotein-like_sf"/>
</dbReference>
<dbReference type="Gene3D" id="3.40.50.360">
    <property type="match status" value="1"/>
</dbReference>
<feature type="domain" description="Flavodoxin-like" evidence="1">
    <location>
        <begin position="4"/>
        <end position="140"/>
    </location>
</feature>
<dbReference type="PANTHER" id="PTHR43717:SF1">
    <property type="entry name" value="ANAEROBIC NITRIC OXIDE REDUCTASE FLAVORUBREDOXIN"/>
    <property type="match status" value="1"/>
</dbReference>
<proteinExistence type="predicted"/>
<comment type="caution">
    <text evidence="2">The sequence shown here is derived from an EMBL/GenBank/DDBJ whole genome shotgun (WGS) entry which is preliminary data.</text>
</comment>
<accession>A0A9D8KE26</accession>
<dbReference type="EMBL" id="JAFGIX010000047">
    <property type="protein sequence ID" value="MBN1573385.1"/>
    <property type="molecule type" value="Genomic_DNA"/>
</dbReference>
<sequence length="145" mass="16048">MKKVLIAYASRTGNTQQIAEQIAEGVRLGGAEAVVKDVKEIKEVEELDGYAAIILGSPTYHGEMLQSVKTFLFLMEEAKLKEKVGGVFGSYGWSGEAQDRIYNTMRNIFDMKVMGGAFRLKSPEAKGAVKASHDYGRTIVKKLRR</sequence>
<dbReference type="Proteomes" id="UP000809273">
    <property type="component" value="Unassembled WGS sequence"/>
</dbReference>
<dbReference type="InterPro" id="IPR008254">
    <property type="entry name" value="Flavodoxin/NO_synth"/>
</dbReference>
<reference evidence="2" key="2">
    <citation type="submission" date="2021-01" db="EMBL/GenBank/DDBJ databases">
        <authorList>
            <person name="Hahn C.R."/>
            <person name="Youssef N.H."/>
            <person name="Elshahed M."/>
        </authorList>
    </citation>
    <scope>NUCLEOTIDE SEQUENCE</scope>
    <source>
        <strain evidence="2">Zod_Metabat.24</strain>
    </source>
</reference>
<reference evidence="2" key="1">
    <citation type="journal article" date="2021" name="Environ. Microbiol.">
        <title>Genomic characterization of three novel Desulfobacterota classes expand the metabolic and phylogenetic diversity of the phylum.</title>
        <authorList>
            <person name="Murphy C.L."/>
            <person name="Biggerstaff J."/>
            <person name="Eichhorn A."/>
            <person name="Ewing E."/>
            <person name="Shahan R."/>
            <person name="Soriano D."/>
            <person name="Stewart S."/>
            <person name="VanMol K."/>
            <person name="Walker R."/>
            <person name="Walters P."/>
            <person name="Elshahed M.S."/>
            <person name="Youssef N.H."/>
        </authorList>
    </citation>
    <scope>NUCLEOTIDE SEQUENCE</scope>
    <source>
        <strain evidence="2">Zod_Metabat.24</strain>
    </source>
</reference>
<gene>
    <name evidence="2" type="ORF">JW984_09350</name>
</gene>
<dbReference type="InterPro" id="IPR026816">
    <property type="entry name" value="Flavodoxin_dom"/>
</dbReference>